<comment type="similarity">
    <text evidence="2">Belongs to the outer membrane factor (OMF) (TC 1.B.17) family.</text>
</comment>
<keyword evidence="6" id="KW-0472">Membrane</keyword>
<accession>A0A2W5UP06</accession>
<keyword evidence="7" id="KW-0998">Cell outer membrane</keyword>
<evidence type="ECO:0000256" key="3">
    <source>
        <dbReference type="ARBA" id="ARBA00022448"/>
    </source>
</evidence>
<dbReference type="GO" id="GO:0015562">
    <property type="term" value="F:efflux transmembrane transporter activity"/>
    <property type="evidence" value="ECO:0007669"/>
    <property type="project" value="InterPro"/>
</dbReference>
<comment type="caution">
    <text evidence="9">The sequence shown here is derived from an EMBL/GenBank/DDBJ whole genome shotgun (WGS) entry which is preliminary data.</text>
</comment>
<dbReference type="SUPFAM" id="SSF56954">
    <property type="entry name" value="Outer membrane efflux proteins (OEP)"/>
    <property type="match status" value="1"/>
</dbReference>
<organism evidence="9 10">
    <name type="scientific">Archangium gephyra</name>
    <dbReference type="NCBI Taxonomy" id="48"/>
    <lineage>
        <taxon>Bacteria</taxon>
        <taxon>Pseudomonadati</taxon>
        <taxon>Myxococcota</taxon>
        <taxon>Myxococcia</taxon>
        <taxon>Myxococcales</taxon>
        <taxon>Cystobacterineae</taxon>
        <taxon>Archangiaceae</taxon>
        <taxon>Archangium</taxon>
    </lineage>
</organism>
<evidence type="ECO:0000313" key="10">
    <source>
        <dbReference type="Proteomes" id="UP000249061"/>
    </source>
</evidence>
<evidence type="ECO:0000256" key="1">
    <source>
        <dbReference type="ARBA" id="ARBA00004442"/>
    </source>
</evidence>
<gene>
    <name evidence="9" type="ORF">DI536_18830</name>
</gene>
<evidence type="ECO:0000256" key="6">
    <source>
        <dbReference type="ARBA" id="ARBA00023136"/>
    </source>
</evidence>
<dbReference type="AlphaFoldDB" id="A0A2W5UP06"/>
<evidence type="ECO:0000256" key="8">
    <source>
        <dbReference type="SAM" id="Coils"/>
    </source>
</evidence>
<proteinExistence type="inferred from homology"/>
<dbReference type="InterPro" id="IPR003423">
    <property type="entry name" value="OMP_efflux"/>
</dbReference>
<evidence type="ECO:0000313" key="9">
    <source>
        <dbReference type="EMBL" id="PZR10738.1"/>
    </source>
</evidence>
<dbReference type="Proteomes" id="UP000249061">
    <property type="component" value="Unassembled WGS sequence"/>
</dbReference>
<reference evidence="9 10" key="1">
    <citation type="submission" date="2017-08" db="EMBL/GenBank/DDBJ databases">
        <title>Infants hospitalized years apart are colonized by the same room-sourced microbial strains.</title>
        <authorList>
            <person name="Brooks B."/>
            <person name="Olm M.R."/>
            <person name="Firek B.A."/>
            <person name="Baker R."/>
            <person name="Thomas B.C."/>
            <person name="Morowitz M.J."/>
            <person name="Banfield J.F."/>
        </authorList>
    </citation>
    <scope>NUCLEOTIDE SEQUENCE [LARGE SCALE GENOMIC DNA]</scope>
    <source>
        <strain evidence="9">S2_003_000_R2_14</strain>
    </source>
</reference>
<evidence type="ECO:0000256" key="7">
    <source>
        <dbReference type="ARBA" id="ARBA00023237"/>
    </source>
</evidence>
<feature type="coiled-coil region" evidence="8">
    <location>
        <begin position="52"/>
        <end position="86"/>
    </location>
</feature>
<protein>
    <submittedName>
        <fullName evidence="9">Transporter</fullName>
    </submittedName>
</protein>
<evidence type="ECO:0000256" key="2">
    <source>
        <dbReference type="ARBA" id="ARBA00007613"/>
    </source>
</evidence>
<keyword evidence="3" id="KW-0813">Transport</keyword>
<comment type="subcellular location">
    <subcellularLocation>
        <location evidence="1">Cell outer membrane</location>
    </subcellularLocation>
</comment>
<keyword evidence="5" id="KW-0812">Transmembrane</keyword>
<dbReference type="Gene3D" id="1.20.1600.10">
    <property type="entry name" value="Outer membrane efflux proteins (OEP)"/>
    <property type="match status" value="1"/>
</dbReference>
<keyword evidence="4" id="KW-1134">Transmembrane beta strand</keyword>
<name>A0A2W5UP06_9BACT</name>
<evidence type="ECO:0000256" key="5">
    <source>
        <dbReference type="ARBA" id="ARBA00022692"/>
    </source>
</evidence>
<evidence type="ECO:0000256" key="4">
    <source>
        <dbReference type="ARBA" id="ARBA00022452"/>
    </source>
</evidence>
<dbReference type="GO" id="GO:1990281">
    <property type="term" value="C:efflux pump complex"/>
    <property type="evidence" value="ECO:0007669"/>
    <property type="project" value="TreeGrafter"/>
</dbReference>
<dbReference type="PANTHER" id="PTHR30026:SF13">
    <property type="entry name" value="MEMBRANE EFFLUX PROTEIN, PUTATIVE-RELATED"/>
    <property type="match status" value="1"/>
</dbReference>
<dbReference type="Pfam" id="PF02321">
    <property type="entry name" value="OEP"/>
    <property type="match status" value="2"/>
</dbReference>
<dbReference type="GO" id="GO:0009279">
    <property type="term" value="C:cell outer membrane"/>
    <property type="evidence" value="ECO:0007669"/>
    <property type="project" value="UniProtKB-SubCell"/>
</dbReference>
<dbReference type="PANTHER" id="PTHR30026">
    <property type="entry name" value="OUTER MEMBRANE PROTEIN TOLC"/>
    <property type="match status" value="1"/>
</dbReference>
<dbReference type="GO" id="GO:0015288">
    <property type="term" value="F:porin activity"/>
    <property type="evidence" value="ECO:0007669"/>
    <property type="project" value="TreeGrafter"/>
</dbReference>
<dbReference type="EMBL" id="QFQP01000016">
    <property type="protein sequence ID" value="PZR10738.1"/>
    <property type="molecule type" value="Genomic_DNA"/>
</dbReference>
<dbReference type="InterPro" id="IPR051906">
    <property type="entry name" value="TolC-like"/>
</dbReference>
<sequence>MDILNAPYARDFTPTKSLHFGTLVGQSARALRLIFVTFLLVAAGAEAAPLTLEQLIERARTHDYRVKEAQAQLRFYRAQYDQARWAWFPRMDSYIGVGGPTQEARNNGIGGPPTTPSGYLYDTDFGQPGVQFQAGADATLPIYTFGKLDALEEAGKQGVNAGEALAVTARDESEYQMSQAYYGYCLAKSALLVVDDLAKRLDDSEKVLKRLREEGSEQVTQMDIFKLGFYRQQAEAQRAQAENGARLALAAIRLLIAAAPDEQIEVQFVELKAPEGELRPSDQYVIDGAENRPELRAIAAGLLASEQEVKIREAMFYPDFGIVGSFRWKWTTNSTRQVSPWAYDPYNELNATIGLGMRYSWDFPVKSIMLEQARAKFEKTQHQKDLIGAGVKLEIEKAWGEADLAMKRSARQTEAEINARRWANAAYTAFDLGTGDTRELVDAFSAFAQASASRAQAFHDAQVALRALNRAVGKHVTLNTKPEAVTPPPPTNLQPK</sequence>
<keyword evidence="8" id="KW-0175">Coiled coil</keyword>